<evidence type="ECO:0000256" key="1">
    <source>
        <dbReference type="ARBA" id="ARBA00022679"/>
    </source>
</evidence>
<dbReference type="Pfam" id="PF13649">
    <property type="entry name" value="Methyltransf_25"/>
    <property type="match status" value="1"/>
</dbReference>
<sequence>MQVLSEFRIPNPPLPANMQIPHWQLPPGVSHGTWEYTHRDSIADDYDEYFAFNSLFSFDEGVLAEQFQPPGLVADLGCGTARALVPLVRAGHRGLAIDLSEPMLRVVAEKAAREQLDITCLKANLVELTSDQVANNSVDYAMCLFSTLGMIRGHANRLKMLQHTHRMLKPGGKFVLHVHNFYFNLYDPGGPWWVMKSLLTGPFSKHSDVGDRYFEYRGVPDMFLHVFRPSELRGLLRKAGFKIHRWIPLEVTRRHPLKHPWCFSALRANGWIVVVQK</sequence>
<keyword evidence="4" id="KW-1185">Reference proteome</keyword>
<dbReference type="OrthoDB" id="9804312at2"/>
<dbReference type="GO" id="GO:0032259">
    <property type="term" value="P:methylation"/>
    <property type="evidence" value="ECO:0007669"/>
    <property type="project" value="UniProtKB-KW"/>
</dbReference>
<dbReference type="SUPFAM" id="SSF53335">
    <property type="entry name" value="S-adenosyl-L-methionine-dependent methyltransferases"/>
    <property type="match status" value="1"/>
</dbReference>
<name>A0A518AWE2_9BACT</name>
<dbReference type="PANTHER" id="PTHR43861">
    <property type="entry name" value="TRANS-ACONITATE 2-METHYLTRANSFERASE-RELATED"/>
    <property type="match status" value="1"/>
</dbReference>
<dbReference type="Gene3D" id="3.40.50.150">
    <property type="entry name" value="Vaccinia Virus protein VP39"/>
    <property type="match status" value="1"/>
</dbReference>
<dbReference type="AlphaFoldDB" id="A0A518AWE2"/>
<dbReference type="CDD" id="cd02440">
    <property type="entry name" value="AdoMet_MTases"/>
    <property type="match status" value="1"/>
</dbReference>
<keyword evidence="3" id="KW-0489">Methyltransferase</keyword>
<gene>
    <name evidence="3" type="ORF">Pan181_52960</name>
</gene>
<dbReference type="KEGG" id="amuc:Pan181_52960"/>
<dbReference type="EMBL" id="CP036278">
    <property type="protein sequence ID" value="QDU59055.1"/>
    <property type="molecule type" value="Genomic_DNA"/>
</dbReference>
<dbReference type="GO" id="GO:0008168">
    <property type="term" value="F:methyltransferase activity"/>
    <property type="evidence" value="ECO:0007669"/>
    <property type="project" value="UniProtKB-KW"/>
</dbReference>
<keyword evidence="3" id="KW-0830">Ubiquinone</keyword>
<organism evidence="3 4">
    <name type="scientific">Aeoliella mucimassa</name>
    <dbReference type="NCBI Taxonomy" id="2527972"/>
    <lineage>
        <taxon>Bacteria</taxon>
        <taxon>Pseudomonadati</taxon>
        <taxon>Planctomycetota</taxon>
        <taxon>Planctomycetia</taxon>
        <taxon>Pirellulales</taxon>
        <taxon>Lacipirellulaceae</taxon>
        <taxon>Aeoliella</taxon>
    </lineage>
</organism>
<dbReference type="InterPro" id="IPR041698">
    <property type="entry name" value="Methyltransf_25"/>
</dbReference>
<feature type="domain" description="Methyltransferase" evidence="2">
    <location>
        <begin position="73"/>
        <end position="172"/>
    </location>
</feature>
<dbReference type="Proteomes" id="UP000315750">
    <property type="component" value="Chromosome"/>
</dbReference>
<proteinExistence type="predicted"/>
<reference evidence="3 4" key="1">
    <citation type="submission" date="2019-02" db="EMBL/GenBank/DDBJ databases">
        <title>Deep-cultivation of Planctomycetes and their phenomic and genomic characterization uncovers novel biology.</title>
        <authorList>
            <person name="Wiegand S."/>
            <person name="Jogler M."/>
            <person name="Boedeker C."/>
            <person name="Pinto D."/>
            <person name="Vollmers J."/>
            <person name="Rivas-Marin E."/>
            <person name="Kohn T."/>
            <person name="Peeters S.H."/>
            <person name="Heuer A."/>
            <person name="Rast P."/>
            <person name="Oberbeckmann S."/>
            <person name="Bunk B."/>
            <person name="Jeske O."/>
            <person name="Meyerdierks A."/>
            <person name="Storesund J.E."/>
            <person name="Kallscheuer N."/>
            <person name="Luecker S."/>
            <person name="Lage O.M."/>
            <person name="Pohl T."/>
            <person name="Merkel B.J."/>
            <person name="Hornburger P."/>
            <person name="Mueller R.-W."/>
            <person name="Bruemmer F."/>
            <person name="Labrenz M."/>
            <person name="Spormann A.M."/>
            <person name="Op den Camp H."/>
            <person name="Overmann J."/>
            <person name="Amann R."/>
            <person name="Jetten M.S.M."/>
            <person name="Mascher T."/>
            <person name="Medema M.H."/>
            <person name="Devos D.P."/>
            <person name="Kaster A.-K."/>
            <person name="Ovreas L."/>
            <person name="Rohde M."/>
            <person name="Galperin M.Y."/>
            <person name="Jogler C."/>
        </authorList>
    </citation>
    <scope>NUCLEOTIDE SEQUENCE [LARGE SCALE GENOMIC DNA]</scope>
    <source>
        <strain evidence="3 4">Pan181</strain>
    </source>
</reference>
<accession>A0A518AWE2</accession>
<evidence type="ECO:0000313" key="4">
    <source>
        <dbReference type="Proteomes" id="UP000315750"/>
    </source>
</evidence>
<dbReference type="InterPro" id="IPR029063">
    <property type="entry name" value="SAM-dependent_MTases_sf"/>
</dbReference>
<keyword evidence="1 3" id="KW-0808">Transferase</keyword>
<evidence type="ECO:0000313" key="3">
    <source>
        <dbReference type="EMBL" id="QDU59055.1"/>
    </source>
</evidence>
<evidence type="ECO:0000259" key="2">
    <source>
        <dbReference type="Pfam" id="PF13649"/>
    </source>
</evidence>
<protein>
    <submittedName>
        <fullName evidence="3">Ubiquinone/menaquinone biosynthesis methyltransferase</fullName>
    </submittedName>
</protein>